<evidence type="ECO:0000313" key="3">
    <source>
        <dbReference type="EMBL" id="CAF4155745.1"/>
    </source>
</evidence>
<comment type="caution">
    <text evidence="2">The sequence shown here is derived from an EMBL/GenBank/DDBJ whole genome shotgun (WGS) entry which is preliminary data.</text>
</comment>
<evidence type="ECO:0000313" key="2">
    <source>
        <dbReference type="EMBL" id="CAF1314999.1"/>
    </source>
</evidence>
<feature type="region of interest" description="Disordered" evidence="1">
    <location>
        <begin position="60"/>
        <end position="81"/>
    </location>
</feature>
<feature type="region of interest" description="Disordered" evidence="1">
    <location>
        <begin position="374"/>
        <end position="434"/>
    </location>
</feature>
<name>A0A815ERA6_9BILA</name>
<reference evidence="2" key="1">
    <citation type="submission" date="2021-02" db="EMBL/GenBank/DDBJ databases">
        <authorList>
            <person name="Nowell W R."/>
        </authorList>
    </citation>
    <scope>NUCLEOTIDE SEQUENCE</scope>
</reference>
<dbReference type="Proteomes" id="UP000663829">
    <property type="component" value="Unassembled WGS sequence"/>
</dbReference>
<dbReference type="AlphaFoldDB" id="A0A815ERA6"/>
<feature type="compositionally biased region" description="Polar residues" evidence="1">
    <location>
        <begin position="310"/>
        <end position="322"/>
    </location>
</feature>
<evidence type="ECO:0000313" key="4">
    <source>
        <dbReference type="Proteomes" id="UP000663829"/>
    </source>
</evidence>
<accession>A0A815ERA6</accession>
<feature type="non-terminal residue" evidence="2">
    <location>
        <position position="482"/>
    </location>
</feature>
<feature type="region of interest" description="Disordered" evidence="1">
    <location>
        <begin position="122"/>
        <end position="141"/>
    </location>
</feature>
<keyword evidence="4" id="KW-1185">Reference proteome</keyword>
<feature type="compositionally biased region" description="Basic and acidic residues" evidence="1">
    <location>
        <begin position="411"/>
        <end position="423"/>
    </location>
</feature>
<feature type="compositionally biased region" description="Basic and acidic residues" evidence="1">
    <location>
        <begin position="375"/>
        <end position="384"/>
    </location>
</feature>
<proteinExistence type="predicted"/>
<dbReference type="EMBL" id="CAJOBC010044518">
    <property type="protein sequence ID" value="CAF4155745.1"/>
    <property type="molecule type" value="Genomic_DNA"/>
</dbReference>
<sequence length="482" mass="53171">NGIKLNCILATGARRREYRKDFEFYYIGEDIVEKLLDTSSDKTTTSQTLLIPTATHSGKSRKNVSLFKKPDSASSGYSSTDLNASVDLNDSPINFVSISKLRKSNRKHSDEVFGNLAINAPNVHKIDSPPPKKEHPTANRPVTVRKFPREKSTNSHNIQLQNMNDKRRNSIISQTGIDLDTSLTTNDTLKPVQVLKPKGPGSAISVLKLKRIQEDATSSAKTTGYHPRPSIIDTIDLREPIVETAPRVDKPKSAISVTKISKLNSAKTPLVIEKGRKRAQSLEIISENSTDPTPPESTVSVLKVKRNNSKDSSQTVKDNQPRPSVIETIQLKEFVKEPQTKSTSVESHKLKSGITISKVKSAKGAVVPFETDIEEDKKQTKSLDDSSGSNTCPRTIVNIPRVKRKKSNAVEPKHVDQVNDGPRRRSSTVDSKSNENCVIERQKSVTVTKLPRVVTAKVHDTSINDKVETSEGQNAEVTDCTT</sequence>
<feature type="region of interest" description="Disordered" evidence="1">
    <location>
        <begin position="305"/>
        <end position="324"/>
    </location>
</feature>
<protein>
    <submittedName>
        <fullName evidence="2">Uncharacterized protein</fullName>
    </submittedName>
</protein>
<evidence type="ECO:0000256" key="1">
    <source>
        <dbReference type="SAM" id="MobiDB-lite"/>
    </source>
</evidence>
<feature type="compositionally biased region" description="Polar residues" evidence="1">
    <location>
        <begin position="72"/>
        <end position="81"/>
    </location>
</feature>
<dbReference type="Proteomes" id="UP000681722">
    <property type="component" value="Unassembled WGS sequence"/>
</dbReference>
<dbReference type="EMBL" id="CAJNOQ010013122">
    <property type="protein sequence ID" value="CAF1314999.1"/>
    <property type="molecule type" value="Genomic_DNA"/>
</dbReference>
<feature type="compositionally biased region" description="Basic and acidic residues" evidence="1">
    <location>
        <begin position="124"/>
        <end position="137"/>
    </location>
</feature>
<gene>
    <name evidence="2" type="ORF">GPM918_LOCUS29184</name>
    <name evidence="3" type="ORF">SRO942_LOCUS29742</name>
</gene>
<organism evidence="2 4">
    <name type="scientific">Didymodactylos carnosus</name>
    <dbReference type="NCBI Taxonomy" id="1234261"/>
    <lineage>
        <taxon>Eukaryota</taxon>
        <taxon>Metazoa</taxon>
        <taxon>Spiralia</taxon>
        <taxon>Gnathifera</taxon>
        <taxon>Rotifera</taxon>
        <taxon>Eurotatoria</taxon>
        <taxon>Bdelloidea</taxon>
        <taxon>Philodinida</taxon>
        <taxon>Philodinidae</taxon>
        <taxon>Didymodactylos</taxon>
    </lineage>
</organism>